<gene>
    <name evidence="1" type="ORF">TWF730_009257</name>
</gene>
<dbReference type="AlphaFoldDB" id="A0AAV9V0V5"/>
<sequence length="146" mass="16994">MNPYNPDDLDTNCVFVTMSRLSDKPYQTLKNDLGLINAETGSDMRISMDTMKWWQWKIREKYHSHVQFFMVPTGNTYTSRELCQLKCEEWIVSRVGLLYEDPDNSQHAICFEHTDQGYKFRDWQIGQEVNVDPQGPAAIISIVSPP</sequence>
<dbReference type="Proteomes" id="UP001373714">
    <property type="component" value="Unassembled WGS sequence"/>
</dbReference>
<evidence type="ECO:0000313" key="1">
    <source>
        <dbReference type="EMBL" id="KAK6352430.1"/>
    </source>
</evidence>
<proteinExistence type="predicted"/>
<evidence type="ECO:0000313" key="2">
    <source>
        <dbReference type="Proteomes" id="UP001373714"/>
    </source>
</evidence>
<keyword evidence="2" id="KW-1185">Reference proteome</keyword>
<comment type="caution">
    <text evidence="1">The sequence shown here is derived from an EMBL/GenBank/DDBJ whole genome shotgun (WGS) entry which is preliminary data.</text>
</comment>
<dbReference type="EMBL" id="JAVHNS010000006">
    <property type="protein sequence ID" value="KAK6352430.1"/>
    <property type="molecule type" value="Genomic_DNA"/>
</dbReference>
<organism evidence="1 2">
    <name type="scientific">Orbilia blumenaviensis</name>
    <dbReference type="NCBI Taxonomy" id="1796055"/>
    <lineage>
        <taxon>Eukaryota</taxon>
        <taxon>Fungi</taxon>
        <taxon>Dikarya</taxon>
        <taxon>Ascomycota</taxon>
        <taxon>Pezizomycotina</taxon>
        <taxon>Orbiliomycetes</taxon>
        <taxon>Orbiliales</taxon>
        <taxon>Orbiliaceae</taxon>
        <taxon>Orbilia</taxon>
    </lineage>
</organism>
<name>A0AAV9V0V5_9PEZI</name>
<accession>A0AAV9V0V5</accession>
<protein>
    <submittedName>
        <fullName evidence="1">Uncharacterized protein</fullName>
    </submittedName>
</protein>
<reference evidence="1 2" key="1">
    <citation type="submission" date="2019-10" db="EMBL/GenBank/DDBJ databases">
        <authorList>
            <person name="Palmer J.M."/>
        </authorList>
    </citation>
    <scope>NUCLEOTIDE SEQUENCE [LARGE SCALE GENOMIC DNA]</scope>
    <source>
        <strain evidence="1 2">TWF730</strain>
    </source>
</reference>